<dbReference type="InterPro" id="IPR036250">
    <property type="entry name" value="AcylCo_DH-like_C"/>
</dbReference>
<dbReference type="Pfam" id="PF02770">
    <property type="entry name" value="Acyl-CoA_dh_M"/>
    <property type="match status" value="1"/>
</dbReference>
<dbReference type="GO" id="GO:0046949">
    <property type="term" value="P:fatty-acyl-CoA biosynthetic process"/>
    <property type="evidence" value="ECO:0007669"/>
    <property type="project" value="TreeGrafter"/>
</dbReference>
<sequence length="392" mass="43542">MKPDLFQAPDYYNLDDLLTEEHKLIREAARDWVKRDVSPIIEEYAQKAEFPKQIIGGLAEIGAFGPYIPEEYGGAGLDQISYGLIMQEIERGDSGVRSTASVQSSLVMYPIYTYGNEAQRKKYLPKLASGEWMGCFGLTEPNHGSNPSGMETKFKDMGDHYLLNGAKMWISNAPFAQVAVVWAKNEEGRIHGLIVERGMEGFSTPETHNKWSLRASSTGELIFDNVKVPKENLLPNKSGLGAPLGCLDSARYGIAWGAIGAAMDCYDTALRYSKEREQFGKPIGQFQLQQKKLAEMITEITKAQLLAWRLGVLKNNGKATSAQISMAKRNNVDMAIHIAREARQMLGGMGITGEYSIMRHMMNLESVITYEGTHDIHLLITGFDVTGLNAFK</sequence>
<evidence type="ECO:0000256" key="9">
    <source>
        <dbReference type="ARBA" id="ARBA00039033"/>
    </source>
</evidence>
<dbReference type="InterPro" id="IPR006091">
    <property type="entry name" value="Acyl-CoA_Oxase/DH_mid-dom"/>
</dbReference>
<dbReference type="InterPro" id="IPR052033">
    <property type="entry name" value="Glutaryl-CoA_DH_mitochondrial"/>
</dbReference>
<protein>
    <recommendedName>
        <fullName evidence="9">glutaryl-CoA dehydrogenase (ETF)</fullName>
        <ecNumber evidence="9">1.3.8.6</ecNumber>
    </recommendedName>
</protein>
<keyword evidence="6 11" id="KW-0560">Oxidoreductase</keyword>
<keyword evidence="3 11" id="KW-0285">Flavoprotein</keyword>
<dbReference type="Pfam" id="PF02771">
    <property type="entry name" value="Acyl-CoA_dh_N"/>
    <property type="match status" value="1"/>
</dbReference>
<dbReference type="GO" id="GO:0050660">
    <property type="term" value="F:flavin adenine dinucleotide binding"/>
    <property type="evidence" value="ECO:0007669"/>
    <property type="project" value="InterPro"/>
</dbReference>
<dbReference type="GO" id="GO:0033539">
    <property type="term" value="P:fatty acid beta-oxidation using acyl-CoA dehydrogenase"/>
    <property type="evidence" value="ECO:0007669"/>
    <property type="project" value="TreeGrafter"/>
</dbReference>
<dbReference type="FunFam" id="1.10.540.10:FF:000002">
    <property type="entry name" value="Acyl-CoA dehydrogenase FadE19"/>
    <property type="match status" value="1"/>
</dbReference>
<dbReference type="EMBL" id="MSCM01000002">
    <property type="protein sequence ID" value="PQJ77180.1"/>
    <property type="molecule type" value="Genomic_DNA"/>
</dbReference>
<dbReference type="InterPro" id="IPR046373">
    <property type="entry name" value="Acyl-CoA_Oxase/DH_mid-dom_sf"/>
</dbReference>
<comment type="caution">
    <text evidence="15">The sequence shown here is derived from an EMBL/GenBank/DDBJ whole genome shotgun (WGS) entry which is preliminary data.</text>
</comment>
<dbReference type="PANTHER" id="PTHR42807:SF1">
    <property type="entry name" value="GLUTARYL-COA DEHYDROGENASE, MITOCHONDRIAL"/>
    <property type="match status" value="1"/>
</dbReference>
<comment type="pathway">
    <text evidence="8">Amino-acid metabolism; tryptophan metabolism.</text>
</comment>
<evidence type="ECO:0000313" key="16">
    <source>
        <dbReference type="Proteomes" id="UP000239068"/>
    </source>
</evidence>
<dbReference type="Gene3D" id="1.10.540.10">
    <property type="entry name" value="Acyl-CoA dehydrogenase/oxidase, N-terminal domain"/>
    <property type="match status" value="1"/>
</dbReference>
<dbReference type="InterPro" id="IPR009100">
    <property type="entry name" value="AcylCoA_DH/oxidase_NM_dom_sf"/>
</dbReference>
<dbReference type="GO" id="GO:0000062">
    <property type="term" value="F:fatty-acyl-CoA binding"/>
    <property type="evidence" value="ECO:0007669"/>
    <property type="project" value="TreeGrafter"/>
</dbReference>
<evidence type="ECO:0000256" key="7">
    <source>
        <dbReference type="ARBA" id="ARBA00037899"/>
    </source>
</evidence>
<dbReference type="InterPro" id="IPR013786">
    <property type="entry name" value="AcylCoA_DH/ox_N"/>
</dbReference>
<keyword evidence="5" id="KW-0809">Transit peptide</keyword>
<proteinExistence type="inferred from homology"/>
<dbReference type="PANTHER" id="PTHR42807">
    <property type="entry name" value="GLUTARYL-COA DEHYDROGENASE, MITOCHONDRIAL"/>
    <property type="match status" value="1"/>
</dbReference>
<evidence type="ECO:0000259" key="12">
    <source>
        <dbReference type="Pfam" id="PF00441"/>
    </source>
</evidence>
<evidence type="ECO:0000256" key="11">
    <source>
        <dbReference type="RuleBase" id="RU362125"/>
    </source>
</evidence>
<evidence type="ECO:0000256" key="5">
    <source>
        <dbReference type="ARBA" id="ARBA00022946"/>
    </source>
</evidence>
<dbReference type="InterPro" id="IPR009075">
    <property type="entry name" value="AcylCo_DH/oxidase_C"/>
</dbReference>
<evidence type="ECO:0000256" key="4">
    <source>
        <dbReference type="ARBA" id="ARBA00022827"/>
    </source>
</evidence>
<dbReference type="Pfam" id="PF00441">
    <property type="entry name" value="Acyl-CoA_dh_1"/>
    <property type="match status" value="1"/>
</dbReference>
<comment type="pathway">
    <text evidence="7">Amino-acid metabolism; lysine degradation.</text>
</comment>
<keyword evidence="16" id="KW-1185">Reference proteome</keyword>
<dbReference type="SUPFAM" id="SSF47203">
    <property type="entry name" value="Acyl-CoA dehydrogenase C-terminal domain-like"/>
    <property type="match status" value="1"/>
</dbReference>
<evidence type="ECO:0000256" key="10">
    <source>
        <dbReference type="ARBA" id="ARBA00049493"/>
    </source>
</evidence>
<reference evidence="15 16" key="1">
    <citation type="submission" date="2016-12" db="EMBL/GenBank/DDBJ databases">
        <title>Trade-off between light-utilization and light-protection in marine flavobacteria.</title>
        <authorList>
            <person name="Kumagai Y."/>
            <person name="Yoshizawa S."/>
            <person name="Kogure K."/>
            <person name="Iwasaki W."/>
        </authorList>
    </citation>
    <scope>NUCLEOTIDE SEQUENCE [LARGE SCALE GENOMIC DNA]</scope>
    <source>
        <strain evidence="15 16">ATCC 43844</strain>
    </source>
</reference>
<name>A0A2S7WHU7_9FLAO</name>
<dbReference type="Gene3D" id="2.40.110.10">
    <property type="entry name" value="Butyryl-CoA Dehydrogenase, subunit A, domain 2"/>
    <property type="match status" value="1"/>
</dbReference>
<dbReference type="RefSeq" id="WP_105022498.1">
    <property type="nucleotide sequence ID" value="NZ_MSCM01000002.1"/>
</dbReference>
<evidence type="ECO:0000256" key="2">
    <source>
        <dbReference type="ARBA" id="ARBA00009347"/>
    </source>
</evidence>
<evidence type="ECO:0000256" key="6">
    <source>
        <dbReference type="ARBA" id="ARBA00023002"/>
    </source>
</evidence>
<evidence type="ECO:0000259" key="14">
    <source>
        <dbReference type="Pfam" id="PF02771"/>
    </source>
</evidence>
<comment type="catalytic activity">
    <reaction evidence="10">
        <text>glutaryl-CoA + oxidized [electron-transfer flavoprotein] + 2 H(+) = (2E)-butenoyl-CoA + reduced [electron-transfer flavoprotein] + CO2</text>
        <dbReference type="Rhea" id="RHEA:13389"/>
        <dbReference type="Rhea" id="RHEA-COMP:10685"/>
        <dbReference type="Rhea" id="RHEA-COMP:10686"/>
        <dbReference type="ChEBI" id="CHEBI:15378"/>
        <dbReference type="ChEBI" id="CHEBI:16526"/>
        <dbReference type="ChEBI" id="CHEBI:57332"/>
        <dbReference type="ChEBI" id="CHEBI:57378"/>
        <dbReference type="ChEBI" id="CHEBI:57692"/>
        <dbReference type="ChEBI" id="CHEBI:58307"/>
        <dbReference type="EC" id="1.3.8.6"/>
    </reaction>
</comment>
<evidence type="ECO:0000256" key="3">
    <source>
        <dbReference type="ARBA" id="ARBA00022630"/>
    </source>
</evidence>
<dbReference type="AlphaFoldDB" id="A0A2S7WHU7"/>
<dbReference type="Gene3D" id="1.20.140.10">
    <property type="entry name" value="Butyryl-CoA Dehydrogenase, subunit A, domain 3"/>
    <property type="match status" value="1"/>
</dbReference>
<gene>
    <name evidence="15" type="ORF">BTO16_15175</name>
</gene>
<dbReference type="Proteomes" id="UP000239068">
    <property type="component" value="Unassembled WGS sequence"/>
</dbReference>
<organism evidence="15 16">
    <name type="scientific">Polaribacter glomeratus</name>
    <dbReference type="NCBI Taxonomy" id="102"/>
    <lineage>
        <taxon>Bacteria</taxon>
        <taxon>Pseudomonadati</taxon>
        <taxon>Bacteroidota</taxon>
        <taxon>Flavobacteriia</taxon>
        <taxon>Flavobacteriales</taxon>
        <taxon>Flavobacteriaceae</taxon>
    </lineage>
</organism>
<keyword evidence="4 11" id="KW-0274">FAD</keyword>
<dbReference type="EC" id="1.3.8.6" evidence="9"/>
<evidence type="ECO:0000259" key="13">
    <source>
        <dbReference type="Pfam" id="PF02770"/>
    </source>
</evidence>
<comment type="cofactor">
    <cofactor evidence="1 11">
        <name>FAD</name>
        <dbReference type="ChEBI" id="CHEBI:57692"/>
    </cofactor>
</comment>
<feature type="domain" description="Acyl-CoA dehydrogenase/oxidase N-terminal" evidence="14">
    <location>
        <begin position="19"/>
        <end position="131"/>
    </location>
</feature>
<dbReference type="InterPro" id="IPR037069">
    <property type="entry name" value="AcylCoA_DH/ox_N_sf"/>
</dbReference>
<accession>A0A2S7WHU7</accession>
<evidence type="ECO:0000313" key="15">
    <source>
        <dbReference type="EMBL" id="PQJ77180.1"/>
    </source>
</evidence>
<comment type="similarity">
    <text evidence="2 11">Belongs to the acyl-CoA dehydrogenase family.</text>
</comment>
<dbReference type="InterPro" id="IPR006089">
    <property type="entry name" value="Acyl-CoA_DH_CS"/>
</dbReference>
<feature type="domain" description="Acyl-CoA oxidase/dehydrogenase middle" evidence="13">
    <location>
        <begin position="135"/>
        <end position="226"/>
    </location>
</feature>
<evidence type="ECO:0000256" key="1">
    <source>
        <dbReference type="ARBA" id="ARBA00001974"/>
    </source>
</evidence>
<feature type="domain" description="Acyl-CoA dehydrogenase/oxidase C-terminal" evidence="12">
    <location>
        <begin position="238"/>
        <end position="380"/>
    </location>
</feature>
<dbReference type="SUPFAM" id="SSF56645">
    <property type="entry name" value="Acyl-CoA dehydrogenase NM domain-like"/>
    <property type="match status" value="1"/>
</dbReference>
<dbReference type="PROSITE" id="PS00073">
    <property type="entry name" value="ACYL_COA_DH_2"/>
    <property type="match status" value="1"/>
</dbReference>
<dbReference type="GO" id="GO:0004361">
    <property type="term" value="F:glutaryl-CoA dehydrogenase activity"/>
    <property type="evidence" value="ECO:0007669"/>
    <property type="project" value="UniProtKB-EC"/>
</dbReference>
<evidence type="ECO:0000256" key="8">
    <source>
        <dbReference type="ARBA" id="ARBA00037927"/>
    </source>
</evidence>
<dbReference type="OrthoDB" id="9802867at2"/>